<evidence type="ECO:0000313" key="10">
    <source>
        <dbReference type="Proteomes" id="UP000829685"/>
    </source>
</evidence>
<dbReference type="AlphaFoldDB" id="A0A9P9WAU7"/>
<keyword evidence="3 7" id="KW-1133">Transmembrane helix</keyword>
<name>A0A9P9WAU7_9PEZI</name>
<reference evidence="9" key="1">
    <citation type="submission" date="2021-03" db="EMBL/GenBank/DDBJ databases">
        <title>Revisited historic fungal species revealed as producer of novel bioactive compounds through whole genome sequencing and comparative genomics.</title>
        <authorList>
            <person name="Vignolle G.A."/>
            <person name="Hochenegger N."/>
            <person name="Mach R.L."/>
            <person name="Mach-Aigner A.R."/>
            <person name="Javad Rahimi M."/>
            <person name="Salim K.A."/>
            <person name="Chan C.M."/>
            <person name="Lim L.B.L."/>
            <person name="Cai F."/>
            <person name="Druzhinina I.S."/>
            <person name="U'Ren J.M."/>
            <person name="Derntl C."/>
        </authorList>
    </citation>
    <scope>NUCLEOTIDE SEQUENCE</scope>
    <source>
        <strain evidence="9">TUCIM 5799</strain>
    </source>
</reference>
<evidence type="ECO:0000256" key="5">
    <source>
        <dbReference type="ARBA" id="ARBA00038359"/>
    </source>
</evidence>
<feature type="transmembrane region" description="Helical" evidence="7">
    <location>
        <begin position="52"/>
        <end position="71"/>
    </location>
</feature>
<organism evidence="9 10">
    <name type="scientific">Neoarthrinium moseri</name>
    <dbReference type="NCBI Taxonomy" id="1658444"/>
    <lineage>
        <taxon>Eukaryota</taxon>
        <taxon>Fungi</taxon>
        <taxon>Dikarya</taxon>
        <taxon>Ascomycota</taxon>
        <taxon>Pezizomycotina</taxon>
        <taxon>Sordariomycetes</taxon>
        <taxon>Xylariomycetidae</taxon>
        <taxon>Amphisphaeriales</taxon>
        <taxon>Apiosporaceae</taxon>
        <taxon>Neoarthrinium</taxon>
    </lineage>
</organism>
<sequence length="377" mass="41557">MLLVTRAQSDPVESRTTAVVVVLTVGTILSTAAVLLRVYSRYILLRAFDKDDAVIVGGLVFLLATSVAIGLECHYGLGTHISTVAEEDVVPYLKVGLATISGLDLRSQLQAFYVSTITYSVAIYLVKISIILQYCRIFKDTRFYTVSYAMMIGLSVWTVVMGFLLTFICVPVSLFWEPDTPGTCMNRLALWLSIAVINMATDITCFVMPIPSILRLQMRKNQKIFLAGIFALALCPCAISAYRIQTLSAAAQSSDSTWDNALAAIWTFVELSTGTIAACLPTFRPVMARLMPRVFSFSSPRGYAQNSESARRQYAISRHSTYIHMRGKNSSKHDTASRNLSSADDIECSPWEQDEAPLTKPGQVSNPELLRKGQNVS</sequence>
<dbReference type="GO" id="GO:0016020">
    <property type="term" value="C:membrane"/>
    <property type="evidence" value="ECO:0007669"/>
    <property type="project" value="UniProtKB-SubCell"/>
</dbReference>
<keyword evidence="10" id="KW-1185">Reference proteome</keyword>
<proteinExistence type="inferred from homology"/>
<keyword evidence="4 7" id="KW-0472">Membrane</keyword>
<comment type="similarity">
    <text evidence="5">Belongs to the SAT4 family.</text>
</comment>
<feature type="transmembrane region" description="Helical" evidence="7">
    <location>
        <begin position="224"/>
        <end position="244"/>
    </location>
</feature>
<keyword evidence="2 7" id="KW-0812">Transmembrane</keyword>
<evidence type="ECO:0000259" key="8">
    <source>
        <dbReference type="Pfam" id="PF20684"/>
    </source>
</evidence>
<dbReference type="InterPro" id="IPR052337">
    <property type="entry name" value="SAT4-like"/>
</dbReference>
<dbReference type="InterPro" id="IPR049326">
    <property type="entry name" value="Rhodopsin_dom_fungi"/>
</dbReference>
<feature type="transmembrane region" description="Helical" evidence="7">
    <location>
        <begin position="146"/>
        <end position="176"/>
    </location>
</feature>
<feature type="region of interest" description="Disordered" evidence="6">
    <location>
        <begin position="350"/>
        <end position="377"/>
    </location>
</feature>
<evidence type="ECO:0000313" key="9">
    <source>
        <dbReference type="EMBL" id="KAI1855711.1"/>
    </source>
</evidence>
<feature type="transmembrane region" description="Helical" evidence="7">
    <location>
        <begin position="20"/>
        <end position="40"/>
    </location>
</feature>
<dbReference type="PANTHER" id="PTHR33048:SF47">
    <property type="entry name" value="INTEGRAL MEMBRANE PROTEIN-RELATED"/>
    <property type="match status" value="1"/>
</dbReference>
<evidence type="ECO:0000256" key="4">
    <source>
        <dbReference type="ARBA" id="ARBA00023136"/>
    </source>
</evidence>
<gene>
    <name evidence="9" type="ORF">JX265_012156</name>
</gene>
<feature type="domain" description="Rhodopsin" evidence="8">
    <location>
        <begin position="36"/>
        <end position="289"/>
    </location>
</feature>
<evidence type="ECO:0000256" key="7">
    <source>
        <dbReference type="SAM" id="Phobius"/>
    </source>
</evidence>
<protein>
    <recommendedName>
        <fullName evidence="8">Rhodopsin domain-containing protein</fullName>
    </recommendedName>
</protein>
<evidence type="ECO:0000256" key="6">
    <source>
        <dbReference type="SAM" id="MobiDB-lite"/>
    </source>
</evidence>
<dbReference type="Proteomes" id="UP000829685">
    <property type="component" value="Unassembled WGS sequence"/>
</dbReference>
<feature type="transmembrane region" description="Helical" evidence="7">
    <location>
        <begin position="188"/>
        <end position="212"/>
    </location>
</feature>
<dbReference type="OrthoDB" id="3648173at2759"/>
<feature type="transmembrane region" description="Helical" evidence="7">
    <location>
        <begin position="264"/>
        <end position="283"/>
    </location>
</feature>
<feature type="transmembrane region" description="Helical" evidence="7">
    <location>
        <begin position="111"/>
        <end position="134"/>
    </location>
</feature>
<comment type="subcellular location">
    <subcellularLocation>
        <location evidence="1">Membrane</location>
        <topology evidence="1">Multi-pass membrane protein</topology>
    </subcellularLocation>
</comment>
<dbReference type="Pfam" id="PF20684">
    <property type="entry name" value="Fung_rhodopsin"/>
    <property type="match status" value="1"/>
</dbReference>
<evidence type="ECO:0000256" key="3">
    <source>
        <dbReference type="ARBA" id="ARBA00022989"/>
    </source>
</evidence>
<accession>A0A9P9WAU7</accession>
<dbReference type="EMBL" id="JAFIMR010000050">
    <property type="protein sequence ID" value="KAI1855711.1"/>
    <property type="molecule type" value="Genomic_DNA"/>
</dbReference>
<comment type="caution">
    <text evidence="9">The sequence shown here is derived from an EMBL/GenBank/DDBJ whole genome shotgun (WGS) entry which is preliminary data.</text>
</comment>
<evidence type="ECO:0000256" key="1">
    <source>
        <dbReference type="ARBA" id="ARBA00004141"/>
    </source>
</evidence>
<dbReference type="PANTHER" id="PTHR33048">
    <property type="entry name" value="PTH11-LIKE INTEGRAL MEMBRANE PROTEIN (AFU_ORTHOLOGUE AFUA_5G11245)"/>
    <property type="match status" value="1"/>
</dbReference>
<evidence type="ECO:0000256" key="2">
    <source>
        <dbReference type="ARBA" id="ARBA00022692"/>
    </source>
</evidence>